<dbReference type="AlphaFoldDB" id="A0A418NLM0"/>
<dbReference type="EMBL" id="QXFK01000008">
    <property type="protein sequence ID" value="RIV80759.1"/>
    <property type="molecule type" value="Genomic_DNA"/>
</dbReference>
<proteinExistence type="predicted"/>
<keyword evidence="3" id="KW-1185">Reference proteome</keyword>
<organism evidence="2 3">
    <name type="scientific">Pelagerythrobacter aerophilus</name>
    <dbReference type="NCBI Taxonomy" id="2306995"/>
    <lineage>
        <taxon>Bacteria</taxon>
        <taxon>Pseudomonadati</taxon>
        <taxon>Pseudomonadota</taxon>
        <taxon>Alphaproteobacteria</taxon>
        <taxon>Sphingomonadales</taxon>
        <taxon>Erythrobacteraceae</taxon>
        <taxon>Pelagerythrobacter</taxon>
    </lineage>
</organism>
<evidence type="ECO:0000313" key="1">
    <source>
        <dbReference type="EMBL" id="RIV75986.1"/>
    </source>
</evidence>
<sequence>MDIELDREIQRNLFAFLPQLPDLLPDHEGWFAVLRDQRIAGLYAKLSEAIRSADGEFTDGRYSIQRITDRPVELGMFSGAVDQG</sequence>
<dbReference type="RefSeq" id="WP_119511668.1">
    <property type="nucleotide sequence ID" value="NZ_QXFK01000008.1"/>
</dbReference>
<comment type="caution">
    <text evidence="2">The sequence shown here is derived from an EMBL/GenBank/DDBJ whole genome shotgun (WGS) entry which is preliminary data.</text>
</comment>
<evidence type="ECO:0000313" key="3">
    <source>
        <dbReference type="Proteomes" id="UP000285092"/>
    </source>
</evidence>
<dbReference type="Proteomes" id="UP000285092">
    <property type="component" value="Unassembled WGS sequence"/>
</dbReference>
<accession>A0A418NLM0</accession>
<evidence type="ECO:0000313" key="2">
    <source>
        <dbReference type="EMBL" id="RIV80759.1"/>
    </source>
</evidence>
<name>A0A418NLM0_9SPHN</name>
<reference evidence="2 3" key="1">
    <citation type="submission" date="2018-08" db="EMBL/GenBank/DDBJ databases">
        <title>Altererythrobacter sp.Ery1 and Ery12, the genome sequencing of novel strains in genus Alterythrobacter.</title>
        <authorList>
            <person name="Cheng H."/>
            <person name="Wu Y.-H."/>
            <person name="Fang C."/>
            <person name="Xu X.-W."/>
        </authorList>
    </citation>
    <scope>NUCLEOTIDE SEQUENCE [LARGE SCALE GENOMIC DNA]</scope>
    <source>
        <strain evidence="2 3">Ery1</strain>
    </source>
</reference>
<protein>
    <submittedName>
        <fullName evidence="2">Uncharacterized protein</fullName>
    </submittedName>
</protein>
<dbReference type="OrthoDB" id="7450573at2"/>
<dbReference type="EMBL" id="QXFK01000019">
    <property type="protein sequence ID" value="RIV75986.1"/>
    <property type="molecule type" value="Genomic_DNA"/>
</dbReference>
<gene>
    <name evidence="2" type="ORF">D2V04_01910</name>
    <name evidence="1" type="ORF">D2V04_17215</name>
</gene>